<protein>
    <submittedName>
        <fullName evidence="3">CUB and sushi domain-containing protein 1</fullName>
    </submittedName>
</protein>
<reference evidence="2" key="2">
    <citation type="submission" date="2024-04" db="EMBL/GenBank/DDBJ databases">
        <authorList>
            <person name="Chen Y."/>
            <person name="Shah S."/>
            <person name="Dougan E. K."/>
            <person name="Thang M."/>
            <person name="Chan C."/>
        </authorList>
    </citation>
    <scope>NUCLEOTIDE SEQUENCE [LARGE SCALE GENOMIC DNA]</scope>
</reference>
<evidence type="ECO:0000313" key="2">
    <source>
        <dbReference type="EMBL" id="CAL1128066.1"/>
    </source>
</evidence>
<dbReference type="OrthoDB" id="446642at2759"/>
<dbReference type="EMBL" id="CAMXCT020000151">
    <property type="protein sequence ID" value="CAL1128066.1"/>
    <property type="molecule type" value="Genomic_DNA"/>
</dbReference>
<accession>A0A9P1FG11</accession>
<evidence type="ECO:0000313" key="4">
    <source>
        <dbReference type="Proteomes" id="UP001152797"/>
    </source>
</evidence>
<sequence>MDCHSVVSVCRSSTLDVIHSSTWRHCFRHVLGRPLENHGMLGAGGTGPSASSSRSVRNGVFRRLLSRFYAGDFMADYDAFFFMEIDAVPVRAWWIEQLLLETVETKTATASAIRGSGYRGDLFEDGPFNGAERLEIRYVNGNAIYNLRHPWLRWLHSQLEKEASEVDSWPQRCHRLRSLRIIQALASIDFDVRIGSSSFRDIYSALVAPGEEPYRSDSRLIGSFGNALLNQSFESNVYVRQVSVNNILYNLEDRLTLSIAAYGDEYQELYASVQATHPFRSMLVMSYGHTPVRPDASSELILTANGATEVQFRSALNKNRRHLAVCDMASVITTKYFAAASMENFG</sequence>
<gene>
    <name evidence="1" type="ORF">C1SCF055_LOCUS3076</name>
</gene>
<evidence type="ECO:0000313" key="3">
    <source>
        <dbReference type="EMBL" id="CAL4762003.1"/>
    </source>
</evidence>
<evidence type="ECO:0000313" key="1">
    <source>
        <dbReference type="EMBL" id="CAI3974691.1"/>
    </source>
</evidence>
<dbReference type="Proteomes" id="UP001152797">
    <property type="component" value="Unassembled WGS sequence"/>
</dbReference>
<dbReference type="AlphaFoldDB" id="A0A9P1FG11"/>
<organism evidence="1">
    <name type="scientific">Cladocopium goreaui</name>
    <dbReference type="NCBI Taxonomy" id="2562237"/>
    <lineage>
        <taxon>Eukaryota</taxon>
        <taxon>Sar</taxon>
        <taxon>Alveolata</taxon>
        <taxon>Dinophyceae</taxon>
        <taxon>Suessiales</taxon>
        <taxon>Symbiodiniaceae</taxon>
        <taxon>Cladocopium</taxon>
    </lineage>
</organism>
<name>A0A9P1FG11_9DINO</name>
<comment type="caution">
    <text evidence="1">The sequence shown here is derived from an EMBL/GenBank/DDBJ whole genome shotgun (WGS) entry which is preliminary data.</text>
</comment>
<keyword evidence="4" id="KW-1185">Reference proteome</keyword>
<dbReference type="EMBL" id="CAMXCT010000151">
    <property type="protein sequence ID" value="CAI3974691.1"/>
    <property type="molecule type" value="Genomic_DNA"/>
</dbReference>
<proteinExistence type="predicted"/>
<dbReference type="EMBL" id="CAMXCT030000151">
    <property type="protein sequence ID" value="CAL4762003.1"/>
    <property type="molecule type" value="Genomic_DNA"/>
</dbReference>
<reference evidence="1" key="1">
    <citation type="submission" date="2022-10" db="EMBL/GenBank/DDBJ databases">
        <authorList>
            <person name="Chen Y."/>
            <person name="Dougan E. K."/>
            <person name="Chan C."/>
            <person name="Rhodes N."/>
            <person name="Thang M."/>
        </authorList>
    </citation>
    <scope>NUCLEOTIDE SEQUENCE</scope>
</reference>